<name>A0A8J7VSS0_9GAMM</name>
<keyword evidence="5 10" id="KW-0145">Chemotaxis</keyword>
<dbReference type="AlphaFoldDB" id="A0A8J7VSS0"/>
<dbReference type="PANTHER" id="PTHR43693">
    <property type="entry name" value="PROTEIN PHOSPHATASE CHEZ"/>
    <property type="match status" value="1"/>
</dbReference>
<evidence type="ECO:0000256" key="9">
    <source>
        <dbReference type="ARBA" id="ARBA00029599"/>
    </source>
</evidence>
<dbReference type="EC" id="3.1.3.-" evidence="10"/>
<dbReference type="Gene3D" id="1.10.287.500">
    <property type="entry name" value="Helix hairpin bin"/>
    <property type="match status" value="2"/>
</dbReference>
<dbReference type="RefSeq" id="WP_211926415.1">
    <property type="nucleotide sequence ID" value="NZ_JAGQFT020000005.1"/>
</dbReference>
<comment type="function">
    <text evidence="10">Plays an important role in bacterial chemotaxis signal transduction pathway by accelerating the dephosphorylation of phosphorylated CheY (CheY-P).</text>
</comment>
<keyword evidence="6 10" id="KW-0283">Flagellar rotation</keyword>
<dbReference type="GO" id="GO:0009288">
    <property type="term" value="C:bacterial-type flagellum"/>
    <property type="evidence" value="ECO:0007669"/>
    <property type="project" value="InterPro"/>
</dbReference>
<dbReference type="GO" id="GO:0050920">
    <property type="term" value="P:regulation of chemotaxis"/>
    <property type="evidence" value="ECO:0007669"/>
    <property type="project" value="InterPro"/>
</dbReference>
<keyword evidence="14" id="KW-1185">Reference proteome</keyword>
<evidence type="ECO:0000256" key="5">
    <source>
        <dbReference type="ARBA" id="ARBA00022500"/>
    </source>
</evidence>
<evidence type="ECO:0000256" key="7">
    <source>
        <dbReference type="ARBA" id="ARBA00022801"/>
    </source>
</evidence>
<evidence type="ECO:0000256" key="6">
    <source>
        <dbReference type="ARBA" id="ARBA00022779"/>
    </source>
</evidence>
<evidence type="ECO:0000313" key="13">
    <source>
        <dbReference type="EMBL" id="MBS7457244.1"/>
    </source>
</evidence>
<evidence type="ECO:0000256" key="1">
    <source>
        <dbReference type="ARBA" id="ARBA00004496"/>
    </source>
</evidence>
<dbReference type="GO" id="GO:0006935">
    <property type="term" value="P:chemotaxis"/>
    <property type="evidence" value="ECO:0007669"/>
    <property type="project" value="UniProtKB-KW"/>
</dbReference>
<evidence type="ECO:0000256" key="3">
    <source>
        <dbReference type="ARBA" id="ARBA00018484"/>
    </source>
</evidence>
<keyword evidence="8 10" id="KW-0904">Protein phosphatase</keyword>
<comment type="similarity">
    <text evidence="2 10">Belongs to the CheZ family.</text>
</comment>
<reference evidence="13 14" key="1">
    <citation type="journal article" date="2021" name="Microbiol. Resour. Announc.">
        <title>Draft Genome Sequence of Coralloluteibacterium stylophorae LMG 29479T.</title>
        <authorList>
            <person name="Karlyshev A.V."/>
            <person name="Kudryashova E.B."/>
            <person name="Ariskina E.V."/>
            <person name="Conroy A.P."/>
            <person name="Abidueva E.Y."/>
        </authorList>
    </citation>
    <scope>NUCLEOTIDE SEQUENCE [LARGE SCALE GENOMIC DNA]</scope>
    <source>
        <strain evidence="13 14">LMG 29479</strain>
    </source>
</reference>
<evidence type="ECO:0000256" key="11">
    <source>
        <dbReference type="PIRSR" id="PIRSR002884-1"/>
    </source>
</evidence>
<dbReference type="EMBL" id="JAGQFT020000005">
    <property type="protein sequence ID" value="MBS7457244.1"/>
    <property type="molecule type" value="Genomic_DNA"/>
</dbReference>
<dbReference type="EMBL" id="JAGQFT010000053">
    <property type="protein sequence ID" value="MBR0562467.1"/>
    <property type="molecule type" value="Genomic_DNA"/>
</dbReference>
<evidence type="ECO:0000256" key="10">
    <source>
        <dbReference type="PIRNR" id="PIRNR002884"/>
    </source>
</evidence>
<dbReference type="InterPro" id="IPR050992">
    <property type="entry name" value="CheZ_family_phosphatases"/>
</dbReference>
<dbReference type="PIRSF" id="PIRSF002884">
    <property type="entry name" value="CheZ"/>
    <property type="match status" value="1"/>
</dbReference>
<dbReference type="SUPFAM" id="SSF75708">
    <property type="entry name" value="Chemotaxis phosphatase CheZ"/>
    <property type="match status" value="1"/>
</dbReference>
<dbReference type="Pfam" id="PF04344">
    <property type="entry name" value="CheZ"/>
    <property type="match status" value="2"/>
</dbReference>
<comment type="caution">
    <text evidence="12">The sequence shown here is derived from an EMBL/GenBank/DDBJ whole genome shotgun (WGS) entry which is preliminary data.</text>
</comment>
<proteinExistence type="inferred from homology"/>
<accession>A0A8J7VSS0</accession>
<dbReference type="InterPro" id="IPR007439">
    <property type="entry name" value="Chemotax_Pase_CheZ"/>
</dbReference>
<dbReference type="Proteomes" id="UP000675747">
    <property type="component" value="Unassembled WGS sequence"/>
</dbReference>
<organism evidence="12">
    <name type="scientific">Coralloluteibacterium stylophorae</name>
    <dbReference type="NCBI Taxonomy" id="1776034"/>
    <lineage>
        <taxon>Bacteria</taxon>
        <taxon>Pseudomonadati</taxon>
        <taxon>Pseudomonadota</taxon>
        <taxon>Gammaproteobacteria</taxon>
        <taxon>Lysobacterales</taxon>
        <taxon>Lysobacteraceae</taxon>
        <taxon>Coralloluteibacterium</taxon>
    </lineage>
</organism>
<evidence type="ECO:0000256" key="4">
    <source>
        <dbReference type="ARBA" id="ARBA00022490"/>
    </source>
</evidence>
<keyword evidence="4 10" id="KW-0963">Cytoplasm</keyword>
<keyword evidence="7 10" id="KW-0378">Hydrolase</keyword>
<evidence type="ECO:0000256" key="2">
    <source>
        <dbReference type="ARBA" id="ARBA00005908"/>
    </source>
</evidence>
<sequence>MERGDDVSLRGEVEALAAWRAASLVKGLSRIARELGDALGEIPAQGNEAANELPDACDRLDHVVKTTEEASLRTLDLIEAGRGHLDRIAAGGLDDAQRAELDALRASLSEISLAQSFQDLTGQTIRKVVGIVRRVHEGFNALGLPPEEHAGRSAKAGLAGPAVPGLDRHAVSQEDADDLLSALGL</sequence>
<evidence type="ECO:0000313" key="14">
    <source>
        <dbReference type="Proteomes" id="UP000675747"/>
    </source>
</evidence>
<comment type="subcellular location">
    <subcellularLocation>
        <location evidence="1 10">Cytoplasm</location>
    </subcellularLocation>
</comment>
<evidence type="ECO:0000256" key="8">
    <source>
        <dbReference type="ARBA" id="ARBA00022912"/>
    </source>
</evidence>
<comment type="subunit">
    <text evidence="10">Homodimer.</text>
</comment>
<dbReference type="GO" id="GO:0097588">
    <property type="term" value="P:archaeal or bacterial-type flagellum-dependent cell motility"/>
    <property type="evidence" value="ECO:0007669"/>
    <property type="project" value="UniProtKB-KW"/>
</dbReference>
<evidence type="ECO:0000313" key="12">
    <source>
        <dbReference type="EMBL" id="MBR0562467.1"/>
    </source>
</evidence>
<gene>
    <name evidence="13" type="ORF">KB893_008850</name>
    <name evidence="12" type="ORF">KB893_08060</name>
</gene>
<reference evidence="12" key="2">
    <citation type="submission" date="2021-04" db="EMBL/GenBank/DDBJ databases">
        <authorList>
            <person name="Karlyshev A.V."/>
        </authorList>
    </citation>
    <scope>NUCLEOTIDE SEQUENCE</scope>
    <source>
        <strain evidence="12">LMG 29479</strain>
    </source>
</reference>
<dbReference type="GO" id="GO:0005737">
    <property type="term" value="C:cytoplasm"/>
    <property type="evidence" value="ECO:0007669"/>
    <property type="project" value="UniProtKB-SubCell"/>
</dbReference>
<feature type="site" description="Enhances dephosphorylation of CheY-P" evidence="11">
    <location>
        <position position="123"/>
    </location>
</feature>
<dbReference type="PANTHER" id="PTHR43693:SF1">
    <property type="entry name" value="PROTEIN PHOSPHATASE CHEZ"/>
    <property type="match status" value="1"/>
</dbReference>
<protein>
    <recommendedName>
        <fullName evidence="3 10">Protein phosphatase CheZ</fullName>
        <ecNumber evidence="10">3.1.3.-</ecNumber>
    </recommendedName>
    <alternativeName>
        <fullName evidence="9 10">Chemotaxis protein CheZ</fullName>
    </alternativeName>
</protein>
<dbReference type="GO" id="GO:0004721">
    <property type="term" value="F:phosphoprotein phosphatase activity"/>
    <property type="evidence" value="ECO:0007669"/>
    <property type="project" value="UniProtKB-KW"/>
</dbReference>